<gene>
    <name evidence="2" type="ORF">OU421_00690</name>
</gene>
<dbReference type="Proteomes" id="UP001163096">
    <property type="component" value="Chromosome"/>
</dbReference>
<accession>A0A9X9S3T0</accession>
<evidence type="ECO:0000313" key="3">
    <source>
        <dbReference type="Proteomes" id="UP001163096"/>
    </source>
</evidence>
<evidence type="ECO:0000259" key="1">
    <source>
        <dbReference type="Pfam" id="PF01978"/>
    </source>
</evidence>
<dbReference type="PANTHER" id="PTHR34293:SF1">
    <property type="entry name" value="HTH-TYPE TRANSCRIPTIONAL REGULATOR TRMBL2"/>
    <property type="match status" value="1"/>
</dbReference>
<dbReference type="Pfam" id="PF01978">
    <property type="entry name" value="TrmB"/>
    <property type="match status" value="1"/>
</dbReference>
<keyword evidence="3" id="KW-1185">Reference proteome</keyword>
<dbReference type="InterPro" id="IPR036390">
    <property type="entry name" value="WH_DNA-bd_sf"/>
</dbReference>
<feature type="domain" description="Transcription regulator TrmB N-terminal" evidence="1">
    <location>
        <begin position="18"/>
        <end position="79"/>
    </location>
</feature>
<reference evidence="2" key="1">
    <citation type="submission" date="2022-11" db="EMBL/GenBank/DDBJ databases">
        <title>Complete genome sequence of Methanogenium organophilum DSM 3596.</title>
        <authorList>
            <person name="Chen S.-C."/>
            <person name="Lai S.-J."/>
            <person name="You Y.-T."/>
        </authorList>
    </citation>
    <scope>NUCLEOTIDE SEQUENCE</scope>
    <source>
        <strain evidence="2">DSM 3596</strain>
    </source>
</reference>
<protein>
    <recommendedName>
        <fullName evidence="1">Transcription regulator TrmB N-terminal domain-containing protein</fullName>
    </recommendedName>
</protein>
<dbReference type="EMBL" id="CP113361">
    <property type="protein sequence ID" value="WAI01424.1"/>
    <property type="molecule type" value="Genomic_DNA"/>
</dbReference>
<organism evidence="2 3">
    <name type="scientific">Methanogenium organophilum</name>
    <dbReference type="NCBI Taxonomy" id="2199"/>
    <lineage>
        <taxon>Archaea</taxon>
        <taxon>Methanobacteriati</taxon>
        <taxon>Methanobacteriota</taxon>
        <taxon>Stenosarchaea group</taxon>
        <taxon>Methanomicrobia</taxon>
        <taxon>Methanomicrobiales</taxon>
        <taxon>Methanomicrobiaceae</taxon>
        <taxon>Methanogenium</taxon>
    </lineage>
</organism>
<name>A0A9X9S3T0_METOG</name>
<proteinExistence type="predicted"/>
<dbReference type="InterPro" id="IPR036388">
    <property type="entry name" value="WH-like_DNA-bd_sf"/>
</dbReference>
<dbReference type="AlphaFoldDB" id="A0A9X9S3T0"/>
<dbReference type="RefSeq" id="WP_268186654.1">
    <property type="nucleotide sequence ID" value="NZ_CP113361.1"/>
</dbReference>
<dbReference type="InterPro" id="IPR051797">
    <property type="entry name" value="TrmB-like"/>
</dbReference>
<evidence type="ECO:0000313" key="2">
    <source>
        <dbReference type="EMBL" id="WAI01424.1"/>
    </source>
</evidence>
<sequence length="258" mass="30101">MEFRFQADEYLYNQLIACGLREYDAKIYVALFGMGVASATELHESTGIPRGRVYETLSYLQEKQFINSEGTSPIMYRVEDIRLTYSAFQNDLNTKTRMLYLSLLKLEDLHHPMKFPQDSVPILTEGGIENQFRLMCRRAKSEIVILCNDAELLKRFSADLHKIRKKVDVEVIVPEPEMATELSLPCYMVKDAVDKSLFNPMGTDYPDSMLLQIYTDMRNMFIICNKDGRMNGFYMQNPLHEEYIIKTLHQNITRIKYL</sequence>
<dbReference type="InterPro" id="IPR002831">
    <property type="entry name" value="Tscrpt_reg_TrmB_N"/>
</dbReference>
<dbReference type="SUPFAM" id="SSF46785">
    <property type="entry name" value="Winged helix' DNA-binding domain"/>
    <property type="match status" value="1"/>
</dbReference>
<dbReference type="PANTHER" id="PTHR34293">
    <property type="entry name" value="HTH-TYPE TRANSCRIPTIONAL REGULATOR TRMBL2"/>
    <property type="match status" value="1"/>
</dbReference>
<dbReference type="KEGG" id="mou:OU421_00690"/>
<dbReference type="Gene3D" id="1.10.10.10">
    <property type="entry name" value="Winged helix-like DNA-binding domain superfamily/Winged helix DNA-binding domain"/>
    <property type="match status" value="1"/>
</dbReference>
<dbReference type="GeneID" id="76833574"/>